<proteinExistence type="predicted"/>
<dbReference type="EMBL" id="MU005974">
    <property type="protein sequence ID" value="KAF2861240.1"/>
    <property type="molecule type" value="Genomic_DNA"/>
</dbReference>
<feature type="non-terminal residue" evidence="1">
    <location>
        <position position="88"/>
    </location>
</feature>
<evidence type="ECO:0000313" key="2">
    <source>
        <dbReference type="Proteomes" id="UP000799421"/>
    </source>
</evidence>
<accession>A0A6A7C159</accession>
<dbReference type="AlphaFoldDB" id="A0A6A7C159"/>
<name>A0A6A7C159_9PEZI</name>
<gene>
    <name evidence="1" type="ORF">K470DRAFT_206949</name>
</gene>
<organism evidence="1 2">
    <name type="scientific">Piedraia hortae CBS 480.64</name>
    <dbReference type="NCBI Taxonomy" id="1314780"/>
    <lineage>
        <taxon>Eukaryota</taxon>
        <taxon>Fungi</taxon>
        <taxon>Dikarya</taxon>
        <taxon>Ascomycota</taxon>
        <taxon>Pezizomycotina</taxon>
        <taxon>Dothideomycetes</taxon>
        <taxon>Dothideomycetidae</taxon>
        <taxon>Capnodiales</taxon>
        <taxon>Piedraiaceae</taxon>
        <taxon>Piedraia</taxon>
    </lineage>
</organism>
<evidence type="ECO:0000313" key="1">
    <source>
        <dbReference type="EMBL" id="KAF2861240.1"/>
    </source>
</evidence>
<dbReference type="Proteomes" id="UP000799421">
    <property type="component" value="Unassembled WGS sequence"/>
</dbReference>
<dbReference type="OrthoDB" id="5424692at2759"/>
<protein>
    <submittedName>
        <fullName evidence="1">Uncharacterized protein</fullName>
    </submittedName>
</protein>
<feature type="non-terminal residue" evidence="1">
    <location>
        <position position="1"/>
    </location>
</feature>
<keyword evidence="2" id="KW-1185">Reference proteome</keyword>
<sequence>HPALSSLPKVIEGGQAAEPLYNTSKMRRLQDEAEKLQKEIGEKEGRKRKGLLEWEKLARDVDVAALKSQLAEKMCREFSGESEAARAF</sequence>
<reference evidence="1" key="1">
    <citation type="journal article" date="2020" name="Stud. Mycol.">
        <title>101 Dothideomycetes genomes: a test case for predicting lifestyles and emergence of pathogens.</title>
        <authorList>
            <person name="Haridas S."/>
            <person name="Albert R."/>
            <person name="Binder M."/>
            <person name="Bloem J."/>
            <person name="Labutti K."/>
            <person name="Salamov A."/>
            <person name="Andreopoulos B."/>
            <person name="Baker S."/>
            <person name="Barry K."/>
            <person name="Bills G."/>
            <person name="Bluhm B."/>
            <person name="Cannon C."/>
            <person name="Castanera R."/>
            <person name="Culley D."/>
            <person name="Daum C."/>
            <person name="Ezra D."/>
            <person name="Gonzalez J."/>
            <person name="Henrissat B."/>
            <person name="Kuo A."/>
            <person name="Liang C."/>
            <person name="Lipzen A."/>
            <person name="Lutzoni F."/>
            <person name="Magnuson J."/>
            <person name="Mondo S."/>
            <person name="Nolan M."/>
            <person name="Ohm R."/>
            <person name="Pangilinan J."/>
            <person name="Park H.-J."/>
            <person name="Ramirez L."/>
            <person name="Alfaro M."/>
            <person name="Sun H."/>
            <person name="Tritt A."/>
            <person name="Yoshinaga Y."/>
            <person name="Zwiers L.-H."/>
            <person name="Turgeon B."/>
            <person name="Goodwin S."/>
            <person name="Spatafora J."/>
            <person name="Crous P."/>
            <person name="Grigoriev I."/>
        </authorList>
    </citation>
    <scope>NUCLEOTIDE SEQUENCE</scope>
    <source>
        <strain evidence="1">CBS 480.64</strain>
    </source>
</reference>